<protein>
    <recommendedName>
        <fullName evidence="1">RNA polymerase sigma-70 region 2 domain-containing protein</fullName>
    </recommendedName>
</protein>
<evidence type="ECO:0000313" key="3">
    <source>
        <dbReference type="Proteomes" id="UP000680304"/>
    </source>
</evidence>
<dbReference type="InterPro" id="IPR007627">
    <property type="entry name" value="RNA_pol_sigma70_r2"/>
</dbReference>
<comment type="caution">
    <text evidence="2">The sequence shown here is derived from an EMBL/GenBank/DDBJ whole genome shotgun (WGS) entry which is preliminary data.</text>
</comment>
<reference evidence="2 3" key="1">
    <citation type="submission" date="2021-04" db="EMBL/GenBank/DDBJ databases">
        <title>Draft genome sequence of Paenibacillus cisolokensis, LC2-13A.</title>
        <authorList>
            <person name="Uke A."/>
            <person name="Chhe C."/>
            <person name="Baramee S."/>
            <person name="Kosugi A."/>
        </authorList>
    </citation>
    <scope>NUCLEOTIDE SEQUENCE [LARGE SCALE GENOMIC DNA]</scope>
    <source>
        <strain evidence="2 3">LC2-13A</strain>
    </source>
</reference>
<sequence>MTLDQTYTQYKSMLFGLAYRMLGIAADSEDTVQDVFAQFMQLDAAEIKNEKAYLTKMTAKGRFLGGFEPARLNGEPGLLQKRDGRIVMAVMAEWEPEGSRIRRLYIVLNPEKLTRFNRSSPETCRSQRRAGSTH</sequence>
<name>A0ABQ4NB60_9BACL</name>
<organism evidence="2 3">
    <name type="scientific">Paenibacillus cisolokensis</name>
    <dbReference type="NCBI Taxonomy" id="1658519"/>
    <lineage>
        <taxon>Bacteria</taxon>
        <taxon>Bacillati</taxon>
        <taxon>Bacillota</taxon>
        <taxon>Bacilli</taxon>
        <taxon>Bacillales</taxon>
        <taxon>Paenibacillaceae</taxon>
        <taxon>Paenibacillus</taxon>
    </lineage>
</organism>
<evidence type="ECO:0000259" key="1">
    <source>
        <dbReference type="Pfam" id="PF04542"/>
    </source>
</evidence>
<feature type="domain" description="RNA polymerase sigma-70 region 2" evidence="1">
    <location>
        <begin position="7"/>
        <end position="58"/>
    </location>
</feature>
<dbReference type="Proteomes" id="UP000680304">
    <property type="component" value="Unassembled WGS sequence"/>
</dbReference>
<gene>
    <name evidence="2" type="ORF">PACILC2_39930</name>
</gene>
<dbReference type="SUPFAM" id="SSF88946">
    <property type="entry name" value="Sigma2 domain of RNA polymerase sigma factors"/>
    <property type="match status" value="1"/>
</dbReference>
<dbReference type="Gene3D" id="1.10.1740.10">
    <property type="match status" value="1"/>
</dbReference>
<dbReference type="Pfam" id="PF04542">
    <property type="entry name" value="Sigma70_r2"/>
    <property type="match status" value="1"/>
</dbReference>
<dbReference type="EMBL" id="BOVJ01000132">
    <property type="protein sequence ID" value="GIQ65425.1"/>
    <property type="molecule type" value="Genomic_DNA"/>
</dbReference>
<evidence type="ECO:0000313" key="2">
    <source>
        <dbReference type="EMBL" id="GIQ65425.1"/>
    </source>
</evidence>
<dbReference type="InterPro" id="IPR013325">
    <property type="entry name" value="RNA_pol_sigma_r2"/>
</dbReference>
<accession>A0ABQ4NB60</accession>
<dbReference type="PANTHER" id="PTHR30173">
    <property type="entry name" value="SIGMA 19 FACTOR"/>
    <property type="match status" value="1"/>
</dbReference>
<dbReference type="RefSeq" id="WP_213529887.1">
    <property type="nucleotide sequence ID" value="NZ_BOVJ01000132.1"/>
</dbReference>
<proteinExistence type="predicted"/>
<dbReference type="InterPro" id="IPR052704">
    <property type="entry name" value="ECF_Sigma-70_Domain"/>
</dbReference>
<dbReference type="PANTHER" id="PTHR30173:SF36">
    <property type="entry name" value="ECF RNA POLYMERASE SIGMA FACTOR SIGJ"/>
    <property type="match status" value="1"/>
</dbReference>
<keyword evidence="3" id="KW-1185">Reference proteome</keyword>